<sequence length="220" mass="25229">MTTSNGVNLGLLIIFITLLGYIGNWINWRYLNYKLTHLLYFIGAFVHETSHALACLLTGARITEYNIFSRQPRVVYSPNPRLPLIGRLLISLAPLIGGLLFLFLINHYWLSGYFNLPQVSDWRDIPLIPLGLLSQINLLGWQSWVMILLFLNVGAMIGPSVKDLKNIWPVFPVFFFVKSPLLINFAFLVIGLILTNIIIQFFLILLINLIKIVKKIYHFS</sequence>
<protein>
    <submittedName>
        <fullName evidence="2">Uncharacterized protein</fullName>
    </submittedName>
</protein>
<reference evidence="3" key="1">
    <citation type="submission" date="2017-09" db="EMBL/GenBank/DDBJ databases">
        <title>Depth-based differentiation of microbial function through sediment-hosted aquifers and enrichment of novel symbionts in the deep terrestrial subsurface.</title>
        <authorList>
            <person name="Probst A.J."/>
            <person name="Ladd B."/>
            <person name="Jarett J.K."/>
            <person name="Geller-Mcgrath D.E."/>
            <person name="Sieber C.M.K."/>
            <person name="Emerson J.B."/>
            <person name="Anantharaman K."/>
            <person name="Thomas B.C."/>
            <person name="Malmstrom R."/>
            <person name="Stieglmeier M."/>
            <person name="Klingl A."/>
            <person name="Woyke T."/>
            <person name="Ryan C.M."/>
            <person name="Banfield J.F."/>
        </authorList>
    </citation>
    <scope>NUCLEOTIDE SEQUENCE [LARGE SCALE GENOMIC DNA]</scope>
</reference>
<keyword evidence="1" id="KW-0472">Membrane</keyword>
<proteinExistence type="predicted"/>
<evidence type="ECO:0000313" key="3">
    <source>
        <dbReference type="Proteomes" id="UP000229675"/>
    </source>
</evidence>
<feature type="transmembrane region" description="Helical" evidence="1">
    <location>
        <begin position="38"/>
        <end position="62"/>
    </location>
</feature>
<accession>A0A2H0WWY4</accession>
<feature type="transmembrane region" description="Helical" evidence="1">
    <location>
        <begin position="6"/>
        <end position="26"/>
    </location>
</feature>
<keyword evidence="1" id="KW-1133">Transmembrane helix</keyword>
<feature type="transmembrane region" description="Helical" evidence="1">
    <location>
        <begin position="138"/>
        <end position="161"/>
    </location>
</feature>
<dbReference type="AlphaFoldDB" id="A0A2H0WWY4"/>
<dbReference type="Pfam" id="PF13398">
    <property type="entry name" value="Peptidase_M50B"/>
    <property type="match status" value="1"/>
</dbReference>
<evidence type="ECO:0000313" key="2">
    <source>
        <dbReference type="EMBL" id="PIS17162.1"/>
    </source>
</evidence>
<evidence type="ECO:0000256" key="1">
    <source>
        <dbReference type="SAM" id="Phobius"/>
    </source>
</evidence>
<name>A0A2H0WWY4_9BACT</name>
<dbReference type="InterPro" id="IPR049500">
    <property type="entry name" value="Peptidase_M50B-like"/>
</dbReference>
<comment type="caution">
    <text evidence="2">The sequence shown here is derived from an EMBL/GenBank/DDBJ whole genome shotgun (WGS) entry which is preliminary data.</text>
</comment>
<feature type="transmembrane region" description="Helical" evidence="1">
    <location>
        <begin position="181"/>
        <end position="210"/>
    </location>
</feature>
<keyword evidence="1" id="KW-0812">Transmembrane</keyword>
<feature type="transmembrane region" description="Helical" evidence="1">
    <location>
        <begin position="82"/>
        <end position="105"/>
    </location>
</feature>
<gene>
    <name evidence="2" type="ORF">COT59_02080</name>
</gene>
<organism evidence="2 3">
    <name type="scientific">Candidatus Nealsonbacteria bacterium CG09_land_8_20_14_0_10_42_14</name>
    <dbReference type="NCBI Taxonomy" id="1974707"/>
    <lineage>
        <taxon>Bacteria</taxon>
        <taxon>Candidatus Nealsoniibacteriota</taxon>
    </lineage>
</organism>
<dbReference type="Proteomes" id="UP000229675">
    <property type="component" value="Unassembled WGS sequence"/>
</dbReference>
<dbReference type="EMBL" id="PEZD01000045">
    <property type="protein sequence ID" value="PIS17162.1"/>
    <property type="molecule type" value="Genomic_DNA"/>
</dbReference>